<dbReference type="PROSITE" id="PS51312">
    <property type="entry name" value="SB"/>
    <property type="match status" value="1"/>
</dbReference>
<dbReference type="Gene3D" id="6.10.140.820">
    <property type="match status" value="1"/>
</dbReference>
<evidence type="ECO:0008006" key="13">
    <source>
        <dbReference type="Google" id="ProtNLM"/>
    </source>
</evidence>
<dbReference type="RefSeq" id="XP_008715400.1">
    <property type="nucleotide sequence ID" value="XM_008717178.1"/>
</dbReference>
<evidence type="ECO:0000256" key="5">
    <source>
        <dbReference type="ARBA" id="ARBA00022927"/>
    </source>
</evidence>
<dbReference type="GO" id="GO:0000813">
    <property type="term" value="C:ESCRT I complex"/>
    <property type="evidence" value="ECO:0007669"/>
    <property type="project" value="TreeGrafter"/>
</dbReference>
<keyword evidence="6" id="KW-0175">Coiled coil</keyword>
<feature type="compositionally biased region" description="Pro residues" evidence="8">
    <location>
        <begin position="323"/>
        <end position="334"/>
    </location>
</feature>
<dbReference type="CDD" id="cd11685">
    <property type="entry name" value="UEV_TSG101-like"/>
    <property type="match status" value="1"/>
</dbReference>
<name>W2S6U5_CYPE1</name>
<dbReference type="AlphaFoldDB" id="W2S6U5"/>
<dbReference type="InParanoid" id="W2S6U5"/>
<organism evidence="11 12">
    <name type="scientific">Cyphellophora europaea (strain CBS 101466)</name>
    <name type="common">Phialophora europaea</name>
    <dbReference type="NCBI Taxonomy" id="1220924"/>
    <lineage>
        <taxon>Eukaryota</taxon>
        <taxon>Fungi</taxon>
        <taxon>Dikarya</taxon>
        <taxon>Ascomycota</taxon>
        <taxon>Pezizomycotina</taxon>
        <taxon>Eurotiomycetes</taxon>
        <taxon>Chaetothyriomycetidae</taxon>
        <taxon>Chaetothyriales</taxon>
        <taxon>Cyphellophoraceae</taxon>
        <taxon>Cyphellophora</taxon>
    </lineage>
</organism>
<dbReference type="HOGENOM" id="CLU_017548_2_1_1"/>
<sequence>MAQVPQSTLRYLYYDVLKVQPYRDPNRTYSDLVSTLQKYPAIAVKGTKEYVYDNGRPELLLHLGGVLPVSFRGTLYHFPILIWIPYAYPYDAPMIYVDPKDDIVVNPGQHVAPDGRVYHSYLAHWRDTWERSNVVDFLSILSDVFAKEPPVRARSGRPPARQQQQQQQHQPPPPPRPPLPHEAQSPAPASPRPQDAPPPPPPKEPAGAYGSASSPAQPKPSRYDAPLPLPSQTRSPRPTSMYQQSPQAMPQSRPQSQYMPQRASSLRQSHPPQNWQQQSQPQQQPPYPPNQQTQPNNYQTSSPPHQQPPLGPYPPQHQITPQQPLPQPKQPPPDLLDSPFDLALPSSTPANLPAPPIPRNPEKDALLSHLSASITTNLHNLISQNQSQIAPLQSQHSAIQQSQHQLQSELSQLQTLHAALTSNITDLQSSLAKADHTISDAQSRSGKGDIPPVDGMLITPHVVSTQLYNVVAEERGIEAAILALQDAFTRGRVGSEVWGRKTRELARDGFRRRWVARKVGRGMGLDGA</sequence>
<evidence type="ECO:0000256" key="4">
    <source>
        <dbReference type="ARBA" id="ARBA00022753"/>
    </source>
</evidence>
<dbReference type="OrthoDB" id="306304at2759"/>
<proteinExistence type="inferred from homology"/>
<reference evidence="11 12" key="1">
    <citation type="submission" date="2013-03" db="EMBL/GenBank/DDBJ databases">
        <title>The Genome Sequence of Phialophora europaea CBS 101466.</title>
        <authorList>
            <consortium name="The Broad Institute Genomics Platform"/>
            <person name="Cuomo C."/>
            <person name="de Hoog S."/>
            <person name="Gorbushina A."/>
            <person name="Walker B."/>
            <person name="Young S.K."/>
            <person name="Zeng Q."/>
            <person name="Gargeya S."/>
            <person name="Fitzgerald M."/>
            <person name="Haas B."/>
            <person name="Abouelleil A."/>
            <person name="Allen A.W."/>
            <person name="Alvarado L."/>
            <person name="Arachchi H.M."/>
            <person name="Berlin A.M."/>
            <person name="Chapman S.B."/>
            <person name="Gainer-Dewar J."/>
            <person name="Goldberg J."/>
            <person name="Griggs A."/>
            <person name="Gujja S."/>
            <person name="Hansen M."/>
            <person name="Howarth C."/>
            <person name="Imamovic A."/>
            <person name="Ireland A."/>
            <person name="Larimer J."/>
            <person name="McCowan C."/>
            <person name="Murphy C."/>
            <person name="Pearson M."/>
            <person name="Poon T.W."/>
            <person name="Priest M."/>
            <person name="Roberts A."/>
            <person name="Saif S."/>
            <person name="Shea T."/>
            <person name="Sisk P."/>
            <person name="Sykes S."/>
            <person name="Wortman J."/>
            <person name="Nusbaum C."/>
            <person name="Birren B."/>
        </authorList>
    </citation>
    <scope>NUCLEOTIDE SEQUENCE [LARGE SCALE GENOMIC DNA]</scope>
    <source>
        <strain evidence="11 12">CBS 101466</strain>
    </source>
</reference>
<dbReference type="InterPro" id="IPR016135">
    <property type="entry name" value="UBQ-conjugating_enzyme/RWD"/>
</dbReference>
<dbReference type="Proteomes" id="UP000030752">
    <property type="component" value="Unassembled WGS sequence"/>
</dbReference>
<dbReference type="EMBL" id="KB822718">
    <property type="protein sequence ID" value="ETN43664.1"/>
    <property type="molecule type" value="Genomic_DNA"/>
</dbReference>
<dbReference type="InterPro" id="IPR008883">
    <property type="entry name" value="UEV_N"/>
</dbReference>
<dbReference type="InterPro" id="IPR052070">
    <property type="entry name" value="ESCRT-I_UEV_domain"/>
</dbReference>
<evidence type="ECO:0000256" key="1">
    <source>
        <dbReference type="ARBA" id="ARBA00004177"/>
    </source>
</evidence>
<protein>
    <recommendedName>
        <fullName evidence="13">UEV domain-containing protein</fullName>
    </recommendedName>
</protein>
<feature type="compositionally biased region" description="Low complexity" evidence="8">
    <location>
        <begin position="335"/>
        <end position="347"/>
    </location>
</feature>
<comment type="subcellular location">
    <subcellularLocation>
        <location evidence="1">Endosome</location>
    </subcellularLocation>
</comment>
<dbReference type="Gene3D" id="3.10.110.10">
    <property type="entry name" value="Ubiquitin Conjugating Enzyme"/>
    <property type="match status" value="1"/>
</dbReference>
<evidence type="ECO:0000313" key="11">
    <source>
        <dbReference type="EMBL" id="ETN43664.1"/>
    </source>
</evidence>
<feature type="compositionally biased region" description="Polar residues" evidence="8">
    <location>
        <begin position="230"/>
        <end position="267"/>
    </location>
</feature>
<feature type="domain" description="UEV" evidence="10">
    <location>
        <begin position="9"/>
        <end position="155"/>
    </location>
</feature>
<keyword evidence="4" id="KW-0967">Endosome</keyword>
<feature type="compositionally biased region" description="Low complexity" evidence="8">
    <location>
        <begin position="290"/>
        <end position="304"/>
    </location>
</feature>
<evidence type="ECO:0000313" key="12">
    <source>
        <dbReference type="Proteomes" id="UP000030752"/>
    </source>
</evidence>
<dbReference type="GO" id="GO:0072666">
    <property type="term" value="P:establishment of protein localization to vacuole"/>
    <property type="evidence" value="ECO:0007669"/>
    <property type="project" value="UniProtKB-ARBA"/>
</dbReference>
<gene>
    <name evidence="11" type="ORF">HMPREF1541_02823</name>
</gene>
<dbReference type="InterPro" id="IPR017916">
    <property type="entry name" value="SB_dom"/>
</dbReference>
<keyword evidence="12" id="KW-1185">Reference proteome</keyword>
<feature type="compositionally biased region" description="Low complexity" evidence="8">
    <location>
        <begin position="157"/>
        <end position="169"/>
    </location>
</feature>
<dbReference type="Pfam" id="PF09454">
    <property type="entry name" value="Vps23_core"/>
    <property type="match status" value="1"/>
</dbReference>
<dbReference type="PANTHER" id="PTHR23306">
    <property type="entry name" value="TUMOR SUSCEPTIBILITY GENE 101 PROTEIN-RELATED"/>
    <property type="match status" value="1"/>
</dbReference>
<evidence type="ECO:0000259" key="9">
    <source>
        <dbReference type="PROSITE" id="PS51312"/>
    </source>
</evidence>
<dbReference type="GO" id="GO:0006886">
    <property type="term" value="P:intracellular protein transport"/>
    <property type="evidence" value="ECO:0007669"/>
    <property type="project" value="UniProtKB-ARBA"/>
</dbReference>
<evidence type="ECO:0000259" key="10">
    <source>
        <dbReference type="PROSITE" id="PS51322"/>
    </source>
</evidence>
<evidence type="ECO:0000256" key="8">
    <source>
        <dbReference type="SAM" id="MobiDB-lite"/>
    </source>
</evidence>
<dbReference type="SUPFAM" id="SSF140111">
    <property type="entry name" value="Endosomal sorting complex assembly domain"/>
    <property type="match status" value="1"/>
</dbReference>
<dbReference type="GeneID" id="19970162"/>
<dbReference type="eggNOG" id="KOG2391">
    <property type="taxonomic scope" value="Eukaryota"/>
</dbReference>
<dbReference type="GO" id="GO:0043130">
    <property type="term" value="F:ubiquitin binding"/>
    <property type="evidence" value="ECO:0007669"/>
    <property type="project" value="TreeGrafter"/>
</dbReference>
<feature type="compositionally biased region" description="Low complexity" evidence="8">
    <location>
        <begin position="268"/>
        <end position="282"/>
    </location>
</feature>
<dbReference type="PROSITE" id="PS51322">
    <property type="entry name" value="UEV"/>
    <property type="match status" value="1"/>
</dbReference>
<dbReference type="SUPFAM" id="SSF54495">
    <property type="entry name" value="UBC-like"/>
    <property type="match status" value="1"/>
</dbReference>
<keyword evidence="5 7" id="KW-0653">Protein transport</keyword>
<feature type="region of interest" description="Disordered" evidence="8">
    <location>
        <begin position="149"/>
        <end position="363"/>
    </location>
</feature>
<dbReference type="Pfam" id="PF05743">
    <property type="entry name" value="UEV"/>
    <property type="match status" value="1"/>
</dbReference>
<dbReference type="PANTHER" id="PTHR23306:SF3">
    <property type="entry name" value="TUMOR SUPPRESSOR PROTEIN 101"/>
    <property type="match status" value="1"/>
</dbReference>
<dbReference type="GO" id="GO:0043162">
    <property type="term" value="P:ubiquitin-dependent protein catabolic process via the multivesicular body sorting pathway"/>
    <property type="evidence" value="ECO:0007669"/>
    <property type="project" value="UniProtKB-ARBA"/>
</dbReference>
<dbReference type="InterPro" id="IPR037202">
    <property type="entry name" value="ESCRT_assembly_dom"/>
</dbReference>
<evidence type="ECO:0000256" key="2">
    <source>
        <dbReference type="ARBA" id="ARBA00009594"/>
    </source>
</evidence>
<feature type="compositionally biased region" description="Low complexity" evidence="8">
    <location>
        <begin position="205"/>
        <end position="216"/>
    </location>
</feature>
<evidence type="ECO:0000256" key="6">
    <source>
        <dbReference type="ARBA" id="ARBA00023054"/>
    </source>
</evidence>
<feature type="compositionally biased region" description="Pro residues" evidence="8">
    <location>
        <begin position="305"/>
        <end position="315"/>
    </location>
</feature>
<accession>W2S6U5</accession>
<evidence type="ECO:0000256" key="3">
    <source>
        <dbReference type="ARBA" id="ARBA00022448"/>
    </source>
</evidence>
<comment type="similarity">
    <text evidence="2">Belongs to the ubiquitin-conjugating enzyme family. UEV subfamily.</text>
</comment>
<feature type="domain" description="SB" evidence="9">
    <location>
        <begin position="461"/>
        <end position="528"/>
    </location>
</feature>
<dbReference type="STRING" id="1220924.W2S6U5"/>
<feature type="compositionally biased region" description="Pro residues" evidence="8">
    <location>
        <begin position="170"/>
        <end position="180"/>
    </location>
</feature>
<keyword evidence="3 7" id="KW-0813">Transport</keyword>
<feature type="compositionally biased region" description="Pro residues" evidence="8">
    <location>
        <begin position="188"/>
        <end position="204"/>
    </location>
</feature>
<dbReference type="VEuPathDB" id="FungiDB:HMPREF1541_02823"/>
<evidence type="ECO:0000256" key="7">
    <source>
        <dbReference type="PROSITE-ProRule" id="PRU00644"/>
    </source>
</evidence>